<dbReference type="EMBL" id="MLGG01000090">
    <property type="protein sequence ID" value="KAK1446087.1"/>
    <property type="molecule type" value="Genomic_DNA"/>
</dbReference>
<comment type="caution">
    <text evidence="1">The sequence shown here is derived from an EMBL/GenBank/DDBJ whole genome shotgun (WGS) entry which is preliminary data.</text>
</comment>
<accession>A0AAI9TWP7</accession>
<gene>
    <name evidence="1" type="ORF">CMEL01_10330</name>
</gene>
<protein>
    <submittedName>
        <fullName evidence="1">Uncharacterized protein</fullName>
    </submittedName>
</protein>
<keyword evidence="2" id="KW-1185">Reference proteome</keyword>
<name>A0AAI9TWP7_9PEZI</name>
<reference evidence="1 2" key="1">
    <citation type="submission" date="2016-10" db="EMBL/GenBank/DDBJ databases">
        <title>The genome sequence of Colletotrichum fioriniae PJ7.</title>
        <authorList>
            <person name="Baroncelli R."/>
        </authorList>
    </citation>
    <scope>NUCLEOTIDE SEQUENCE [LARGE SCALE GENOMIC DNA]</scope>
    <source>
        <strain evidence="1">Col 31</strain>
    </source>
</reference>
<evidence type="ECO:0000313" key="1">
    <source>
        <dbReference type="EMBL" id="KAK1446087.1"/>
    </source>
</evidence>
<organism evidence="1 2">
    <name type="scientific">Colletotrichum melonis</name>
    <dbReference type="NCBI Taxonomy" id="1209925"/>
    <lineage>
        <taxon>Eukaryota</taxon>
        <taxon>Fungi</taxon>
        <taxon>Dikarya</taxon>
        <taxon>Ascomycota</taxon>
        <taxon>Pezizomycotina</taxon>
        <taxon>Sordariomycetes</taxon>
        <taxon>Hypocreomycetidae</taxon>
        <taxon>Glomerellales</taxon>
        <taxon>Glomerellaceae</taxon>
        <taxon>Colletotrichum</taxon>
        <taxon>Colletotrichum acutatum species complex</taxon>
    </lineage>
</organism>
<proteinExistence type="predicted"/>
<dbReference type="Proteomes" id="UP001239795">
    <property type="component" value="Unassembled WGS sequence"/>
</dbReference>
<sequence length="99" mass="10750">MLTWAESGPFASGNTRQIVNGTLLGRNQAECTPHESGLREDKARNVAVNLQGVETSGVEVHKSPNLSKLCMGDGPKEWNEMVDEDTGETHAQADKSLRD</sequence>
<dbReference type="AlphaFoldDB" id="A0AAI9TWP7"/>
<evidence type="ECO:0000313" key="2">
    <source>
        <dbReference type="Proteomes" id="UP001239795"/>
    </source>
</evidence>